<name>A0A0D2KED5_HYPSF</name>
<sequence>MLVLEEMRRVIEFLKWRAAQWDSRRISRVNVSMELREGIRAYAVEQAKLQRLLLTSFKVLWKTPL</sequence>
<dbReference type="OMA" id="CHFSSKW"/>
<dbReference type="EMBL" id="KN817848">
    <property type="protein sequence ID" value="KJA12897.1"/>
    <property type="molecule type" value="Genomic_DNA"/>
</dbReference>
<proteinExistence type="predicted"/>
<dbReference type="OrthoDB" id="3263473at2759"/>
<reference evidence="2" key="1">
    <citation type="submission" date="2014-04" db="EMBL/GenBank/DDBJ databases">
        <title>Evolutionary Origins and Diversification of the Mycorrhizal Mutualists.</title>
        <authorList>
            <consortium name="DOE Joint Genome Institute"/>
            <consortium name="Mycorrhizal Genomics Consortium"/>
            <person name="Kohler A."/>
            <person name="Kuo A."/>
            <person name="Nagy L.G."/>
            <person name="Floudas D."/>
            <person name="Copeland A."/>
            <person name="Barry K.W."/>
            <person name="Cichocki N."/>
            <person name="Veneault-Fourrey C."/>
            <person name="LaButti K."/>
            <person name="Lindquist E.A."/>
            <person name="Lipzen A."/>
            <person name="Lundell T."/>
            <person name="Morin E."/>
            <person name="Murat C."/>
            <person name="Riley R."/>
            <person name="Ohm R."/>
            <person name="Sun H."/>
            <person name="Tunlid A."/>
            <person name="Henrissat B."/>
            <person name="Grigoriev I.V."/>
            <person name="Hibbett D.S."/>
            <person name="Martin F."/>
        </authorList>
    </citation>
    <scope>NUCLEOTIDE SEQUENCE [LARGE SCALE GENOMIC DNA]</scope>
    <source>
        <strain evidence="2">FD-334 SS-4</strain>
    </source>
</reference>
<evidence type="ECO:0000313" key="2">
    <source>
        <dbReference type="Proteomes" id="UP000054270"/>
    </source>
</evidence>
<dbReference type="AlphaFoldDB" id="A0A0D2KED5"/>
<protein>
    <submittedName>
        <fullName evidence="1">Uncharacterized protein</fullName>
    </submittedName>
</protein>
<gene>
    <name evidence="1" type="ORF">HYPSUDRAFT_110886</name>
</gene>
<dbReference type="Proteomes" id="UP000054270">
    <property type="component" value="Unassembled WGS sequence"/>
</dbReference>
<accession>A0A0D2KED5</accession>
<keyword evidence="2" id="KW-1185">Reference proteome</keyword>
<feature type="non-terminal residue" evidence="1">
    <location>
        <position position="65"/>
    </location>
</feature>
<organism evidence="1 2">
    <name type="scientific">Hypholoma sublateritium (strain FD-334 SS-4)</name>
    <dbReference type="NCBI Taxonomy" id="945553"/>
    <lineage>
        <taxon>Eukaryota</taxon>
        <taxon>Fungi</taxon>
        <taxon>Dikarya</taxon>
        <taxon>Basidiomycota</taxon>
        <taxon>Agaricomycotina</taxon>
        <taxon>Agaricomycetes</taxon>
        <taxon>Agaricomycetidae</taxon>
        <taxon>Agaricales</taxon>
        <taxon>Agaricineae</taxon>
        <taxon>Strophariaceae</taxon>
        <taxon>Hypholoma</taxon>
    </lineage>
</organism>
<evidence type="ECO:0000313" key="1">
    <source>
        <dbReference type="EMBL" id="KJA12897.1"/>
    </source>
</evidence>
<dbReference type="STRING" id="945553.A0A0D2KED5"/>